<name>A0ABP0G720_CLALP</name>
<accession>A0ABP0G720</accession>
<keyword evidence="2" id="KW-1185">Reference proteome</keyword>
<gene>
    <name evidence="1" type="ORF">CVLEPA_LOCUS19669</name>
</gene>
<reference evidence="1 2" key="1">
    <citation type="submission" date="2024-02" db="EMBL/GenBank/DDBJ databases">
        <authorList>
            <person name="Daric V."/>
            <person name="Darras S."/>
        </authorList>
    </citation>
    <scope>NUCLEOTIDE SEQUENCE [LARGE SCALE GENOMIC DNA]</scope>
</reference>
<comment type="caution">
    <text evidence="1">The sequence shown here is derived from an EMBL/GenBank/DDBJ whole genome shotgun (WGS) entry which is preliminary data.</text>
</comment>
<protein>
    <submittedName>
        <fullName evidence="1">Uncharacterized protein</fullName>
    </submittedName>
</protein>
<organism evidence="1 2">
    <name type="scientific">Clavelina lepadiformis</name>
    <name type="common">Light-bulb sea squirt</name>
    <name type="synonym">Ascidia lepadiformis</name>
    <dbReference type="NCBI Taxonomy" id="159417"/>
    <lineage>
        <taxon>Eukaryota</taxon>
        <taxon>Metazoa</taxon>
        <taxon>Chordata</taxon>
        <taxon>Tunicata</taxon>
        <taxon>Ascidiacea</taxon>
        <taxon>Aplousobranchia</taxon>
        <taxon>Clavelinidae</taxon>
        <taxon>Clavelina</taxon>
    </lineage>
</organism>
<proteinExistence type="predicted"/>
<sequence length="105" mass="11698">MKAQNFKADVSVPVDSMFEMSSCRRLSPDTDAPGFATTIPGHLGFGDDFADDRLRWHSHPSLLHELNVLRLAKKFEIAGIPFEDAARHELTLDEILKCTSQLSDA</sequence>
<dbReference type="Proteomes" id="UP001642483">
    <property type="component" value="Unassembled WGS sequence"/>
</dbReference>
<evidence type="ECO:0000313" key="2">
    <source>
        <dbReference type="Proteomes" id="UP001642483"/>
    </source>
</evidence>
<dbReference type="EMBL" id="CAWYQH010000104">
    <property type="protein sequence ID" value="CAK8687602.1"/>
    <property type="molecule type" value="Genomic_DNA"/>
</dbReference>
<evidence type="ECO:0000313" key="1">
    <source>
        <dbReference type="EMBL" id="CAK8687602.1"/>
    </source>
</evidence>